<evidence type="ECO:0000256" key="4">
    <source>
        <dbReference type="RuleBase" id="RU367020"/>
    </source>
</evidence>
<dbReference type="GO" id="GO:0005871">
    <property type="term" value="C:kinesin complex"/>
    <property type="evidence" value="ECO:0007669"/>
    <property type="project" value="UniProtKB-UniRule"/>
</dbReference>
<keyword evidence="4" id="KW-0505">Motor protein</keyword>
<dbReference type="PANTHER" id="PTHR45641:SF19">
    <property type="entry name" value="NEPHROCYSTIN-3"/>
    <property type="match status" value="1"/>
</dbReference>
<reference evidence="6" key="1">
    <citation type="submission" date="2021-02" db="EMBL/GenBank/DDBJ databases">
        <authorList>
            <person name="Nowell W R."/>
        </authorList>
    </citation>
    <scope>NUCLEOTIDE SEQUENCE</scope>
</reference>
<gene>
    <name evidence="6" type="ORF">KIK155_LOCUS3942</name>
</gene>
<keyword evidence="1" id="KW-0677">Repeat</keyword>
<comment type="subcellular location">
    <subcellularLocation>
        <location evidence="4">Cytoplasm</location>
        <location evidence="4">Cytoskeleton</location>
    </subcellularLocation>
</comment>
<name>A0A817WFL7_9BILA</name>
<keyword evidence="4" id="KW-0206">Cytoskeleton</keyword>
<comment type="subunit">
    <text evidence="4">Oligomeric complex composed of two heavy chains and two light chains.</text>
</comment>
<feature type="repeat" description="TPR" evidence="3">
    <location>
        <begin position="388"/>
        <end position="421"/>
    </location>
</feature>
<dbReference type="Pfam" id="PF13374">
    <property type="entry name" value="TPR_10"/>
    <property type="match status" value="2"/>
</dbReference>
<evidence type="ECO:0000256" key="3">
    <source>
        <dbReference type="PROSITE-ProRule" id="PRU00339"/>
    </source>
</evidence>
<dbReference type="SUPFAM" id="SSF48452">
    <property type="entry name" value="TPR-like"/>
    <property type="match status" value="1"/>
</dbReference>
<dbReference type="EMBL" id="CAJNYV010000288">
    <property type="protein sequence ID" value="CAF3354849.1"/>
    <property type="molecule type" value="Genomic_DNA"/>
</dbReference>
<feature type="repeat" description="TPR" evidence="3">
    <location>
        <begin position="472"/>
        <end position="505"/>
    </location>
</feature>
<dbReference type="Pfam" id="PF13424">
    <property type="entry name" value="TPR_12"/>
    <property type="match status" value="1"/>
</dbReference>
<dbReference type="Gene3D" id="1.25.40.10">
    <property type="entry name" value="Tetratricopeptide repeat domain"/>
    <property type="match status" value="2"/>
</dbReference>
<feature type="compositionally biased region" description="Polar residues" evidence="5">
    <location>
        <begin position="11"/>
        <end position="28"/>
    </location>
</feature>
<evidence type="ECO:0000256" key="5">
    <source>
        <dbReference type="SAM" id="MobiDB-lite"/>
    </source>
</evidence>
<dbReference type="PROSITE" id="PS50293">
    <property type="entry name" value="TPR_REGION"/>
    <property type="match status" value="2"/>
</dbReference>
<dbReference type="SMART" id="SM00028">
    <property type="entry name" value="TPR"/>
    <property type="match status" value="5"/>
</dbReference>
<dbReference type="AlphaFoldDB" id="A0A817WFL7"/>
<comment type="caution">
    <text evidence="6">The sequence shown here is derived from an EMBL/GenBank/DDBJ whole genome shotgun (WGS) entry which is preliminary data.</text>
</comment>
<feature type="repeat" description="TPR" evidence="3">
    <location>
        <begin position="309"/>
        <end position="342"/>
    </location>
</feature>
<dbReference type="GO" id="GO:0005874">
    <property type="term" value="C:microtubule"/>
    <property type="evidence" value="ECO:0007669"/>
    <property type="project" value="UniProtKB-UniRule"/>
</dbReference>
<evidence type="ECO:0000256" key="2">
    <source>
        <dbReference type="ARBA" id="ARBA00022803"/>
    </source>
</evidence>
<dbReference type="PROSITE" id="PS50005">
    <property type="entry name" value="TPR"/>
    <property type="match status" value="5"/>
</dbReference>
<dbReference type="PROSITE" id="PS51996">
    <property type="entry name" value="TR_MART"/>
    <property type="match status" value="1"/>
</dbReference>
<comment type="function">
    <text evidence="4">Kinesin is a microtubule-associated force-producing protein that play a role in organelle transport.</text>
</comment>
<feature type="region of interest" description="Disordered" evidence="5">
    <location>
        <begin position="1"/>
        <end position="29"/>
    </location>
</feature>
<dbReference type="PANTHER" id="PTHR45641">
    <property type="entry name" value="TETRATRICOPEPTIDE REPEAT PROTEIN (AFU_ORTHOLOGUE AFUA_6G03870)"/>
    <property type="match status" value="1"/>
</dbReference>
<feature type="repeat" description="TPR" evidence="3">
    <location>
        <begin position="430"/>
        <end position="463"/>
    </location>
</feature>
<dbReference type="SUPFAM" id="SSF56399">
    <property type="entry name" value="ADP-ribosylation"/>
    <property type="match status" value="1"/>
</dbReference>
<evidence type="ECO:0000313" key="6">
    <source>
        <dbReference type="EMBL" id="CAF3354849.1"/>
    </source>
</evidence>
<keyword evidence="4" id="KW-0493">Microtubule</keyword>
<dbReference type="InterPro" id="IPR011990">
    <property type="entry name" value="TPR-like_helical_dom_sf"/>
</dbReference>
<organism evidence="6 7">
    <name type="scientific">Rotaria socialis</name>
    <dbReference type="NCBI Taxonomy" id="392032"/>
    <lineage>
        <taxon>Eukaryota</taxon>
        <taxon>Metazoa</taxon>
        <taxon>Spiralia</taxon>
        <taxon>Gnathifera</taxon>
        <taxon>Rotifera</taxon>
        <taxon>Eurotatoria</taxon>
        <taxon>Bdelloidea</taxon>
        <taxon>Philodinida</taxon>
        <taxon>Philodinidae</taxon>
        <taxon>Rotaria</taxon>
    </lineage>
</organism>
<dbReference type="PRINTS" id="PR00381">
    <property type="entry name" value="KINESINLIGHT"/>
</dbReference>
<evidence type="ECO:0000313" key="7">
    <source>
        <dbReference type="Proteomes" id="UP000663865"/>
    </source>
</evidence>
<feature type="repeat" description="TPR" evidence="3">
    <location>
        <begin position="346"/>
        <end position="379"/>
    </location>
</feature>
<dbReference type="InterPro" id="IPR019734">
    <property type="entry name" value="TPR_rpt"/>
</dbReference>
<comment type="similarity">
    <text evidence="4">Belongs to the kinesin light chain family.</text>
</comment>
<sequence length="524" mass="59407">MGGTNPKPTVPKSTVSAATSRTKTSDAMQSRRRMVQSYLVIWVNGNIDESTEDFWNTLAQLRSVIRDVNVCTTPEGCIEFLNEMDEGKAFVISSGALRQSLVNDIHGMPKVDAIYIFAATKRAMNNGRKIGQRFEEFSPQSNQYVFFIRSLHLQLKQLHQKQSAKFKKSFAVYRGQGMNEEDFQNLLDSKGGLLSFNNFLSTSMDPKVGIEFVERTMEKNQDIVGVIFIMTIDQSKISTSNTPFAMIDEHSAIPSEQEILFTMHTVFRVVEIKRTPNNSRLWEVHLTITDENDPQLSTLTNSIKQEIRGRGWHRMGQLMLTVGDFDQAEELYNELLENASTDSDRAHIYHQLGWLKRQQGKYPEAVKFYEKSLEIYRKTLSEDDASLAPTYGNIGRVYDNMGEYSKALEFNEKANKIYEISLPANHPDLATSYNDVGLVYDNMGEYSKALEFYEKANKILETSLPANHPLLATSYNNIATTYYTMGEYSKALPLLEKALGILRNSLPPTHPHIKSTMNSIAAAK</sequence>
<evidence type="ECO:0000256" key="1">
    <source>
        <dbReference type="ARBA" id="ARBA00022737"/>
    </source>
</evidence>
<protein>
    <recommendedName>
        <fullName evidence="4">Kinesin light chain</fullName>
    </recommendedName>
</protein>
<dbReference type="Gene3D" id="3.90.176.10">
    <property type="entry name" value="Toxin ADP-ribosyltransferase, Chain A, domain 1"/>
    <property type="match status" value="1"/>
</dbReference>
<keyword evidence="2 3" id="KW-0802">TPR repeat</keyword>
<accession>A0A817WFL7</accession>
<dbReference type="Proteomes" id="UP000663865">
    <property type="component" value="Unassembled WGS sequence"/>
</dbReference>
<keyword evidence="4" id="KW-0963">Cytoplasm</keyword>
<proteinExistence type="inferred from homology"/>